<evidence type="ECO:0000313" key="2">
    <source>
        <dbReference type="Proteomes" id="UP001055091"/>
    </source>
</evidence>
<reference evidence="1" key="1">
    <citation type="submission" date="2022-01" db="EMBL/GenBank/DDBJ databases">
        <title>Novel bile acid biosynthetic pathways are enriched in the microbiome of centenarians.</title>
        <authorList>
            <person name="Sato Y."/>
            <person name="Atarashi K."/>
            <person name="Plichta R.D."/>
            <person name="Arai Y."/>
            <person name="Sasajima S."/>
            <person name="Kearney M.S."/>
            <person name="Suda W."/>
            <person name="Takeshita K."/>
            <person name="Sasaki T."/>
            <person name="Okamoto S."/>
            <person name="Skelly N.A."/>
            <person name="Okamura Y."/>
            <person name="Vlamakis H."/>
            <person name="Li Y."/>
            <person name="Tanoue T."/>
            <person name="Takei H."/>
            <person name="Nittono H."/>
            <person name="Narushima S."/>
            <person name="Irie J."/>
            <person name="Itoh H."/>
            <person name="Moriya K."/>
            <person name="Sugiura Y."/>
            <person name="Suematsu M."/>
            <person name="Moritoki N."/>
            <person name="Shibata S."/>
            <person name="Littman R.D."/>
            <person name="Fischbach A.M."/>
            <person name="Uwamino Y."/>
            <person name="Inoue T."/>
            <person name="Honda A."/>
            <person name="Hattori M."/>
            <person name="Murai T."/>
            <person name="Xavier J.R."/>
            <person name="Hirose N."/>
            <person name="Honda K."/>
        </authorList>
    </citation>
    <scope>NUCLEOTIDE SEQUENCE</scope>
    <source>
        <strain evidence="1">CE91-St55</strain>
    </source>
</reference>
<comment type="caution">
    <text evidence="1">The sequence shown here is derived from an EMBL/GenBank/DDBJ whole genome shotgun (WGS) entry which is preliminary data.</text>
</comment>
<organism evidence="1 2">
    <name type="scientific">Hungatella hathewayi</name>
    <dbReference type="NCBI Taxonomy" id="154046"/>
    <lineage>
        <taxon>Bacteria</taxon>
        <taxon>Bacillati</taxon>
        <taxon>Bacillota</taxon>
        <taxon>Clostridia</taxon>
        <taxon>Lachnospirales</taxon>
        <taxon>Lachnospiraceae</taxon>
        <taxon>Hungatella</taxon>
    </lineage>
</organism>
<dbReference type="AlphaFoldDB" id="A0AA37NC81"/>
<accession>A0AA37NC81</accession>
<sequence>MKIKLFNRQEEIDLLPNLDVGECIVVEDAIKLPTKILLDEPKETPKSSTIDFGDRWNDQENTIYDLDSAILNLVRQSRS</sequence>
<name>A0AA37NC81_9FIRM</name>
<evidence type="ECO:0000313" key="1">
    <source>
        <dbReference type="EMBL" id="GKH00834.1"/>
    </source>
</evidence>
<gene>
    <name evidence="1" type="ORF">CE91St55_28150</name>
</gene>
<proteinExistence type="predicted"/>
<dbReference type="Proteomes" id="UP001055091">
    <property type="component" value="Unassembled WGS sequence"/>
</dbReference>
<dbReference type="EMBL" id="BQNJ01000001">
    <property type="protein sequence ID" value="GKH00834.1"/>
    <property type="molecule type" value="Genomic_DNA"/>
</dbReference>
<protein>
    <submittedName>
        <fullName evidence="1">Uncharacterized protein</fullName>
    </submittedName>
</protein>